<dbReference type="SMR" id="A0A7M7PZ08"/>
<dbReference type="GeneID" id="103317193"/>
<reference evidence="1" key="1">
    <citation type="submission" date="2021-01" db="UniProtKB">
        <authorList>
            <consortium name="EnsemblMetazoa"/>
        </authorList>
    </citation>
    <scope>IDENTIFICATION</scope>
</reference>
<name>A0A7M7PZ08_NASVI</name>
<dbReference type="InParanoid" id="A0A7M7PZ08"/>
<dbReference type="RefSeq" id="XP_031777375.1">
    <property type="nucleotide sequence ID" value="XM_031921515.1"/>
</dbReference>
<evidence type="ECO:0000313" key="2">
    <source>
        <dbReference type="Proteomes" id="UP000002358"/>
    </source>
</evidence>
<dbReference type="Proteomes" id="UP000002358">
    <property type="component" value="Unassembled WGS sequence"/>
</dbReference>
<dbReference type="OrthoDB" id="7701215at2759"/>
<dbReference type="PANTHER" id="PTHR33480">
    <property type="entry name" value="SET DOMAIN-CONTAINING PROTEIN-RELATED"/>
    <property type="match status" value="1"/>
</dbReference>
<dbReference type="AlphaFoldDB" id="A0A7M7PZ08"/>
<evidence type="ECO:0000313" key="1">
    <source>
        <dbReference type="EnsemblMetazoa" id="XP_031777375"/>
    </source>
</evidence>
<proteinExistence type="predicted"/>
<dbReference type="PANTHER" id="PTHR33480:SF1">
    <property type="entry name" value="TYR RECOMBINASE DOMAIN-CONTAINING PROTEIN"/>
    <property type="match status" value="1"/>
</dbReference>
<organism evidence="1 2">
    <name type="scientific">Nasonia vitripennis</name>
    <name type="common">Parasitic wasp</name>
    <dbReference type="NCBI Taxonomy" id="7425"/>
    <lineage>
        <taxon>Eukaryota</taxon>
        <taxon>Metazoa</taxon>
        <taxon>Ecdysozoa</taxon>
        <taxon>Arthropoda</taxon>
        <taxon>Hexapoda</taxon>
        <taxon>Insecta</taxon>
        <taxon>Pterygota</taxon>
        <taxon>Neoptera</taxon>
        <taxon>Endopterygota</taxon>
        <taxon>Hymenoptera</taxon>
        <taxon>Apocrita</taxon>
        <taxon>Proctotrupomorpha</taxon>
        <taxon>Chalcidoidea</taxon>
        <taxon>Pteromalidae</taxon>
        <taxon>Pteromalinae</taxon>
        <taxon>Nasonia</taxon>
    </lineage>
</organism>
<dbReference type="KEGG" id="nvi:103317193"/>
<dbReference type="EnsemblMetazoa" id="XM_031921515">
    <property type="protein sequence ID" value="XP_031777375"/>
    <property type="gene ID" value="LOC103317193"/>
</dbReference>
<sequence>MKSRALEVCPDCNGTYTNLSIKNHNCKVDTENLPNKTRELLLRGRQKFLHCDKGLSERMRVEILPTIQNEQYFEIIKSDFLILECGESFCKKYLEARQNYMICGYLRAYANFLIEIRKINSEISDFELVMRPHYYKDTCLAIKKVAGFSRSGFAHPGTATSLTMLIKKAAKVNHCDILMSKDPGRKAVQKEVEGYAKLCEDRFGEDINKIATTTYLKNKQNKQVELVSTEDINKLDTFLENKHLNALKTLNRINEDVEDIDADAWCKKYYNIWRDLADATLVGVMHFNRKEPGKRNELK</sequence>
<accession>A0A7M7PZ08</accession>
<keyword evidence="2" id="KW-1185">Reference proteome</keyword>
<protein>
    <submittedName>
        <fullName evidence="1">Uncharacterized protein</fullName>
    </submittedName>
</protein>